<dbReference type="Pfam" id="PF14349">
    <property type="entry name" value="SprA_N"/>
    <property type="match status" value="2"/>
</dbReference>
<feature type="domain" description="Gliding motility protein SprA N-terminal" evidence="2">
    <location>
        <begin position="1113"/>
        <end position="1632"/>
    </location>
</feature>
<protein>
    <recommendedName>
        <fullName evidence="2">Gliding motility protein SprA N-terminal domain-containing protein</fullName>
    </recommendedName>
</protein>
<feature type="region of interest" description="Disordered" evidence="1">
    <location>
        <begin position="1168"/>
        <end position="1188"/>
    </location>
</feature>
<evidence type="ECO:0000313" key="3">
    <source>
        <dbReference type="EMBL" id="SBV92994.1"/>
    </source>
</evidence>
<feature type="compositionally biased region" description="Basic and acidic residues" evidence="1">
    <location>
        <begin position="1938"/>
        <end position="1950"/>
    </location>
</feature>
<dbReference type="NCBIfam" id="TIGR04189">
    <property type="entry name" value="surface_SprA"/>
    <property type="match status" value="1"/>
</dbReference>
<organism evidence="3">
    <name type="scientific">uncultured Dysgonomonas sp</name>
    <dbReference type="NCBI Taxonomy" id="206096"/>
    <lineage>
        <taxon>Bacteria</taxon>
        <taxon>Pseudomonadati</taxon>
        <taxon>Bacteroidota</taxon>
        <taxon>Bacteroidia</taxon>
        <taxon>Bacteroidales</taxon>
        <taxon>Dysgonomonadaceae</taxon>
        <taxon>Dysgonomonas</taxon>
        <taxon>environmental samples</taxon>
    </lineage>
</organism>
<dbReference type="EMBL" id="FLUM01000001">
    <property type="protein sequence ID" value="SBV92994.1"/>
    <property type="molecule type" value="Genomic_DNA"/>
</dbReference>
<dbReference type="InterPro" id="IPR026377">
    <property type="entry name" value="Cell_surface_SprA"/>
</dbReference>
<reference evidence="3" key="1">
    <citation type="submission" date="2016-04" db="EMBL/GenBank/DDBJ databases">
        <authorList>
            <person name="Evans L.H."/>
            <person name="Alamgir A."/>
            <person name="Owens N."/>
            <person name="Weber N.D."/>
            <person name="Virtaneva K."/>
            <person name="Barbian K."/>
            <person name="Babar A."/>
            <person name="Rosenke K."/>
        </authorList>
    </citation>
    <scope>NUCLEOTIDE SEQUENCE</scope>
    <source>
        <strain evidence="3">86-1</strain>
    </source>
</reference>
<dbReference type="InterPro" id="IPR025684">
    <property type="entry name" value="SprA_N_dom"/>
</dbReference>
<name>A0A212J0W9_9BACT</name>
<feature type="region of interest" description="Disordered" evidence="1">
    <location>
        <begin position="1925"/>
        <end position="1950"/>
    </location>
</feature>
<accession>A0A212J0W9</accession>
<feature type="domain" description="Gliding motility protein SprA N-terminal" evidence="2">
    <location>
        <begin position="83"/>
        <end position="371"/>
    </location>
</feature>
<feature type="compositionally biased region" description="Polar residues" evidence="1">
    <location>
        <begin position="1168"/>
        <end position="1186"/>
    </location>
</feature>
<evidence type="ECO:0000256" key="1">
    <source>
        <dbReference type="SAM" id="MobiDB-lite"/>
    </source>
</evidence>
<proteinExistence type="predicted"/>
<evidence type="ECO:0000259" key="2">
    <source>
        <dbReference type="Pfam" id="PF14349"/>
    </source>
</evidence>
<sequence>MQPYYRLFILELKKYIKYLFVATLLISSVSLFSGITGKTDSFFAYADELQSQDTVPRYPVKKTQITTYKDLKDNPPADLKTPSNIETSVEYDPNTKLYIFRTRVGDQEISTPFSLTPKEYMDYTLKRSMSSYFKGKNVETYDNKDEKDEFSLKDIKLDIGPAEKLFGPGGVKVRTQGYVEATMGVKHTSTDNPTLSERNRSKTAFEFNEDIQMNVTASVGDKINFDMNYDTKALFDFDSKKLKLAYEGKEDEIIKRIEAGNVSMATTNSLINGGTSLFGINTELQFGKLRVNMVVSQQESESQTTSSKGGIQTNEYEFKADQYDANRHFFISNYFRDNYDKAMSKLPFIQSPVNITNIEVWVTNKRGDYTQSRNIVAFADIGEHTKIKNNKWIAAGGKPDNPDNDANDLYATIKRDKPKARDKSQVTAEFSGYIESGLDYEKIESARLLTQAEYTFNPQLGYISLTSALQADEVLAVAYTYRANGKDYKVGELATDIVDKYDSGNPKSGALFVKLIKPVSLSPRSYTWDMMMKNVYKVSDNAVQQDHFMLNISYQSDTIGTYINYIPEGNIRNELLLRVMNLDRLDSRNNEVTNKEGTKGDGIFDFVEGYTVKSQNGRVFFPVVEPFGSHLRQKIGNNTIADKYVYQELYDSTLTVAQQIAEKNKFKISGSYRGSGSSNAEIDLNATNIPQGSVRLTAAGATLVEGVDYIVDYIAGRVTIINQNLLDSNTPIQVSSEGRTFNMQRKTLLGLNLSYDISKNFNIGGTIMHYYEKPLTMKTQIGDESVKNTLWGLNTSYKTESMWLTNLVDKLPFVEATQPSQISFNAEFAQMIPGHYQSKEAGGYSYLDDFESSQSRIDVKNPYAWTLASTPQDAKGKDNKVLFEEAKLSNQIEYGMNRAMLSWFMIDNLFTRKGSSLTPNHIKNDQDQLSNHFVREINMYEIYPNKDVPYNESATLPALNLSFYPNERGPYNLDATNIDSDGKLRDPETRWGGITRRMDVRDFEASNVEYIEFWLMDPFVYDKTAKGGDLYINLGEISEDVLKDGKKFFENGLPVNDDPDAVETTVWGKVPKRQSTVYAFDDNAGVDARRRQDVGLNGLSTDEEFTFGTYSKYLQDYDAKLSAAAREKLKADPFSPLNDPAGDTYHFYRGADYDRDEVSILDRYKYYNNTEGNSPDTKQTSESYSTAARPVPDVEDIDQDNTLNETEAYFQYRIELDPKKMNVGENFIADSRKVSVPLRNGTEGEVTWYQFKVPVRQGEKIGNISDFKSIRFMRMFMTGFNQTTFLRFGTLQLVRGDWRTYEQTLNKNNEPSGNGTLDVATVNIEENSDRKPVGYVLPPGLSRVTDPDQAQMIKENEQSLSMRIHDLSAGDARAIYKNTYYDLRRYKRLQMFTHAEELIDGEKLVRGDFTIFIRLGSDYKNNYYEYEIPLVITPEGSSDRNVVWPNDNMFDFPLELLKDVKLHRNREKRKAGSTVSYTTLYYEYDPDKQNNRVSVIGNPSLSEINVIMVGVRNNSTVVKSGEVWINELRLTDFDEEGGWAAQGNLNVALSDLGTINLSGRKETVGFGALDQKLMERRSDDYHTYSIAANIELGKFFPEKAKVSLPLYYSYSNQTTTPKYDPFDQDVTLKEALSIVETKAEKDSIKSLAQEKTTTKSISVNNVKVNIQSKTPMPYDPANFSFGYSFSQSETKNPTTVYDVTKNYRATFNYAYSPMVKTWEPFKNAKSKSGAAKFARSLGFNYLPSNIAFNSNIVRYYTETALRDIESYRLGGGTSNEFLSWSQSFLWDRDFSIDWDFTRNLKFSFQSGTRAEIEEPYLQVNKKLNRDDYDTWKDAVIRSLKSLGDPLSYRQSVKVTYQLPFKNIPAMDWVTSNAGYTSGYQWDRGANIDSVEIGNTISNTMTLDLTNRFSMTALYNKSSFLKRVNDRFDAKRRPQSPSQREREKREPERRRFTQNVVLQRDTTATITHGLNTKNIQVTARKGGKPYTVKFKKVDENTIRINNKDSADIQLSIEGRYKETGTSKLLQDIVEYSARGLMSVRTLGFNYSRHNETYISGFKPGIGDAFGQKGSDYGMVPGLGFAFGLEGGDDFIQKSIDRDWLVGNVMNVSPSVFNTAETFEFRAQIEPFKDFKIELNAKHENNKRTEVQYTVLEDGTPNTSRTFGGNFSMTTVALSSALKSSNAKNGYYSAAFEKFLENRYRIKNRLEAKYRNTSYPGGGFISENTPGLIGQPYSAATGEVDVNSADVLVPAFISAYTGRSANNIALTAFPSLLSILPNWTVAYDGLTSIPLIKEKFKNLRLNHAYTCYYQVSNYNSFSNWVQADDELGYIRDILSGNPVPSSPYNISSVGISEVFNPLFGVEGTLNNNMTINTRYNNARTLTLNMSSYQIIESLQKEFVVGFGYRINEFNRLIGLSQRSTGQFNNDLNIKADLSHKTVEALLRKIQEDFTQATSGTTIVTLKISADYAMSRSLTLRAFYDRILNRPLISSSSYPTTNSNFGISLKFILLQ</sequence>
<gene>
    <name evidence="3" type="ORF">KL86DYS1_10753</name>
</gene>